<evidence type="ECO:0000313" key="2">
    <source>
        <dbReference type="EMBL" id="CAI8007730.1"/>
    </source>
</evidence>
<feature type="region of interest" description="Disordered" evidence="1">
    <location>
        <begin position="410"/>
        <end position="439"/>
    </location>
</feature>
<dbReference type="EMBL" id="CASHTH010000799">
    <property type="protein sequence ID" value="CAI8007730.1"/>
    <property type="molecule type" value="Genomic_DNA"/>
</dbReference>
<dbReference type="AlphaFoldDB" id="A0AA35RA92"/>
<dbReference type="Proteomes" id="UP001174909">
    <property type="component" value="Unassembled WGS sequence"/>
</dbReference>
<organism evidence="2 3">
    <name type="scientific">Geodia barretti</name>
    <name type="common">Barrett's horny sponge</name>
    <dbReference type="NCBI Taxonomy" id="519541"/>
    <lineage>
        <taxon>Eukaryota</taxon>
        <taxon>Metazoa</taxon>
        <taxon>Porifera</taxon>
        <taxon>Demospongiae</taxon>
        <taxon>Heteroscleromorpha</taxon>
        <taxon>Tetractinellida</taxon>
        <taxon>Astrophorina</taxon>
        <taxon>Geodiidae</taxon>
        <taxon>Geodia</taxon>
    </lineage>
</organism>
<feature type="region of interest" description="Disordered" evidence="1">
    <location>
        <begin position="278"/>
        <end position="334"/>
    </location>
</feature>
<feature type="compositionally biased region" description="Polar residues" evidence="1">
    <location>
        <begin position="283"/>
        <end position="303"/>
    </location>
</feature>
<feature type="compositionally biased region" description="Basic residues" evidence="1">
    <location>
        <begin position="306"/>
        <end position="317"/>
    </location>
</feature>
<evidence type="ECO:0000313" key="3">
    <source>
        <dbReference type="Proteomes" id="UP001174909"/>
    </source>
</evidence>
<keyword evidence="3" id="KW-1185">Reference proteome</keyword>
<gene>
    <name evidence="2" type="ORF">GBAR_LOCUS5352</name>
</gene>
<protein>
    <submittedName>
        <fullName evidence="2">Uncharacterized protein</fullName>
    </submittedName>
</protein>
<proteinExistence type="predicted"/>
<sequence>MTGRHRVRKNGRLLQQKHGDCFIHAPSNWLNYWPISLPSENLMLVKVTLEDGNHFITSISPKSLPLVPTGFGYSRSPARDLEIDTNFARLLGISASYGTEVLVEEVGDIERCTHLCLEPLIPEHLDKLESNQGKIEFELLNRIRVVSGQSFRFPIWIDNDIIPVRVVSSDPAATWVLLGSELTGVRGEAATVITFKRPNELSPVSSSGSYQSPPTPGPAVSDSPHSPAWGQGQGNSAETSPDGDIENASITSSASSRLFGYLLRPIISAINSQGVIQADAGSERSSGTRTPEPSGQSAPSTVTFPKKSHHHMHRKAKSLSQISDSESSPRRLPKYVDTPEMNAVLRVQPHAIRGPSKIPPGDRKSAPYWDYSHAFDVYIHPATFPEISNHYYTSKNLDSFLVQIKPAKAATTNNKSNSQNQSKNESTNNPSSSSVALSDALSSLTENDSVSSPVNETGFELRQIMSVVASSFQDAHSDASDGPSSVKSEKPINLVFPESLVVRLCFATTLVTCTDGRVRPLPHPLPSPIPKLFAQSSSVLTVAPGHIVMSDLVRRQLRIPSCSLVSGERCEGRGAAARWFEISHTPSQTTE</sequence>
<dbReference type="Gene3D" id="3.10.330.10">
    <property type="match status" value="1"/>
</dbReference>
<name>A0AA35RA92_GEOBA</name>
<feature type="region of interest" description="Disordered" evidence="1">
    <location>
        <begin position="200"/>
        <end position="248"/>
    </location>
</feature>
<feature type="compositionally biased region" description="Low complexity" evidence="1">
    <location>
        <begin position="411"/>
        <end position="439"/>
    </location>
</feature>
<comment type="caution">
    <text evidence="2">The sequence shown here is derived from an EMBL/GenBank/DDBJ whole genome shotgun (WGS) entry which is preliminary data.</text>
</comment>
<accession>A0AA35RA92</accession>
<evidence type="ECO:0000256" key="1">
    <source>
        <dbReference type="SAM" id="MobiDB-lite"/>
    </source>
</evidence>
<reference evidence="2" key="1">
    <citation type="submission" date="2023-03" db="EMBL/GenBank/DDBJ databases">
        <authorList>
            <person name="Steffen K."/>
            <person name="Cardenas P."/>
        </authorList>
    </citation>
    <scope>NUCLEOTIDE SEQUENCE</scope>
</reference>
<feature type="compositionally biased region" description="Low complexity" evidence="1">
    <location>
        <begin position="202"/>
        <end position="212"/>
    </location>
</feature>